<dbReference type="AlphaFoldDB" id="A0A1Y0AZ42"/>
<feature type="region of interest" description="Disordered" evidence="1">
    <location>
        <begin position="1"/>
        <end position="30"/>
    </location>
</feature>
<geneLocation type="mitochondrion" evidence="2"/>
<reference evidence="2" key="1">
    <citation type="submission" date="2017-03" db="EMBL/GenBank/DDBJ databases">
        <title>The mitochondrial genome of the carnivorous plant Utricularia reniformis (Lentibulariaceae): structure, comparative analysis and evolutionary landmarks.</title>
        <authorList>
            <person name="Silva S.R."/>
            <person name="Alvarenga D.O."/>
            <person name="Michael T.P."/>
            <person name="Miranda V.F.O."/>
            <person name="Varani A.M."/>
        </authorList>
    </citation>
    <scope>NUCLEOTIDE SEQUENCE</scope>
</reference>
<gene>
    <name evidence="2" type="ORF">AEK19_MT0164</name>
</gene>
<accession>A0A1Y0AZ42</accession>
<evidence type="ECO:0000256" key="1">
    <source>
        <dbReference type="SAM" id="MobiDB-lite"/>
    </source>
</evidence>
<sequence length="41" mass="4601">MLTGFPLAFLRTRGSPGAPTTSRSISKPREKTWRKKLGIWA</sequence>
<organism evidence="2">
    <name type="scientific">Utricularia reniformis</name>
    <dbReference type="NCBI Taxonomy" id="192314"/>
    <lineage>
        <taxon>Eukaryota</taxon>
        <taxon>Viridiplantae</taxon>
        <taxon>Streptophyta</taxon>
        <taxon>Embryophyta</taxon>
        <taxon>Tracheophyta</taxon>
        <taxon>Spermatophyta</taxon>
        <taxon>Magnoliopsida</taxon>
        <taxon>eudicotyledons</taxon>
        <taxon>Gunneridae</taxon>
        <taxon>Pentapetalae</taxon>
        <taxon>asterids</taxon>
        <taxon>lamiids</taxon>
        <taxon>Lamiales</taxon>
        <taxon>Lentibulariaceae</taxon>
        <taxon>Utricularia</taxon>
    </lineage>
</organism>
<proteinExistence type="predicted"/>
<keyword evidence="2" id="KW-0496">Mitochondrion</keyword>
<protein>
    <submittedName>
        <fullName evidence="2">Uncharacterized protein</fullName>
    </submittedName>
</protein>
<dbReference type="EMBL" id="KY774314">
    <property type="protein sequence ID" value="ART30446.1"/>
    <property type="molecule type" value="Genomic_DNA"/>
</dbReference>
<name>A0A1Y0AZ42_9LAMI</name>
<evidence type="ECO:0000313" key="2">
    <source>
        <dbReference type="EMBL" id="ART30446.1"/>
    </source>
</evidence>